<feature type="non-terminal residue" evidence="1">
    <location>
        <position position="531"/>
    </location>
</feature>
<protein>
    <submittedName>
        <fullName evidence="1">Uncharacterized protein</fullName>
    </submittedName>
</protein>
<name>A0AAD1TPF7_PELCU</name>
<evidence type="ECO:0000313" key="2">
    <source>
        <dbReference type="Proteomes" id="UP001295444"/>
    </source>
</evidence>
<comment type="caution">
    <text evidence="1">The sequence shown here is derived from an EMBL/GenBank/DDBJ whole genome shotgun (WGS) entry which is preliminary data.</text>
</comment>
<gene>
    <name evidence="1" type="ORF">PECUL_23A026165</name>
</gene>
<dbReference type="InterPro" id="IPR004244">
    <property type="entry name" value="Transposase_22"/>
</dbReference>
<organism evidence="1 2">
    <name type="scientific">Pelobates cultripes</name>
    <name type="common">Western spadefoot toad</name>
    <dbReference type="NCBI Taxonomy" id="61616"/>
    <lineage>
        <taxon>Eukaryota</taxon>
        <taxon>Metazoa</taxon>
        <taxon>Chordata</taxon>
        <taxon>Craniata</taxon>
        <taxon>Vertebrata</taxon>
        <taxon>Euteleostomi</taxon>
        <taxon>Amphibia</taxon>
        <taxon>Batrachia</taxon>
        <taxon>Anura</taxon>
        <taxon>Pelobatoidea</taxon>
        <taxon>Pelobatidae</taxon>
        <taxon>Pelobates</taxon>
    </lineage>
</organism>
<dbReference type="Proteomes" id="UP001295444">
    <property type="component" value="Unassembled WGS sequence"/>
</dbReference>
<proteinExistence type="predicted"/>
<dbReference type="AlphaFoldDB" id="A0AAD1TPF7"/>
<dbReference type="PANTHER" id="PTHR11505">
    <property type="entry name" value="L1 TRANSPOSABLE ELEMENT-RELATED"/>
    <property type="match status" value="1"/>
</dbReference>
<reference evidence="1" key="1">
    <citation type="submission" date="2022-03" db="EMBL/GenBank/DDBJ databases">
        <authorList>
            <person name="Alioto T."/>
            <person name="Alioto T."/>
            <person name="Gomez Garrido J."/>
        </authorList>
    </citation>
    <scope>NUCLEOTIDE SEQUENCE</scope>
</reference>
<dbReference type="Gene3D" id="3.30.70.1820">
    <property type="entry name" value="L1 transposable element, RRM domain"/>
    <property type="match status" value="2"/>
</dbReference>
<keyword evidence="2" id="KW-1185">Reference proteome</keyword>
<sequence length="531" mass="60552">LRGQQISLQKNMRKENTRFRDNSTTVLRSEIAALGTRTARLEERLEATNKETFSDPPRRSGINMTEIHRKKTLGEASRAKQAFFQLRHTEDLDNRGRRSNIRVRGIPESAGDEDVEALLRALFRGILGAETPATIEFDRAHRANRLRTMEGTPRDVICCMHQYKLKEKIMAKARSRPTWRFQDADVALYQDLSPLTLEARRALRPITTQLQERRITYKWGYPFALLARNLEDATTLPPPHVIPKPDAEKAFDRAQNSGDEGLHKPWIVRQEARAYSEYESKERVFTMQQMAQHLEDLDNRGRRQNIRVRGIPEEADDDTPIQVTLQTVFNQLLGRAPREPLEMVRAHRALRPKGPPGSQPRDAICCLANFQQKEDILRKAREEVLEKVAAGVGGSNATSEVLPRVSAAPLKESKLLETVLEIFREEAWTGTERKMLLKKPFWSEWVHGWRLLGRVNPRISTPAGSGVQLLTVANWLELVLSRRQQRLAVTSIVNTGSFVSLMETNNSRPGQEGETAAIMTTNRDLVSWVNN</sequence>
<accession>A0AAD1TPF7</accession>
<dbReference type="EMBL" id="CAKOES020000016">
    <property type="protein sequence ID" value="CAH2329719.1"/>
    <property type="molecule type" value="Genomic_DNA"/>
</dbReference>
<feature type="non-terminal residue" evidence="1">
    <location>
        <position position="1"/>
    </location>
</feature>
<evidence type="ECO:0000313" key="1">
    <source>
        <dbReference type="EMBL" id="CAH2329719.1"/>
    </source>
</evidence>